<dbReference type="AlphaFoldDB" id="F9YQ92"/>
<dbReference type="STRING" id="860228.Ccan_01380"/>
<gene>
    <name evidence="2" type="ordered locus">Ccan_01380</name>
</gene>
<evidence type="ECO:0000313" key="3">
    <source>
        <dbReference type="Proteomes" id="UP000008895"/>
    </source>
</evidence>
<name>F9YQ92_CAPCC</name>
<feature type="compositionally biased region" description="Basic and acidic residues" evidence="1">
    <location>
        <begin position="44"/>
        <end position="54"/>
    </location>
</feature>
<proteinExistence type="predicted"/>
<organism evidence="2 3">
    <name type="scientific">Capnocytophaga canimorsus (strain 5)</name>
    <dbReference type="NCBI Taxonomy" id="860228"/>
    <lineage>
        <taxon>Bacteria</taxon>
        <taxon>Pseudomonadati</taxon>
        <taxon>Bacteroidota</taxon>
        <taxon>Flavobacteriia</taxon>
        <taxon>Flavobacteriales</taxon>
        <taxon>Flavobacteriaceae</taxon>
        <taxon>Capnocytophaga</taxon>
    </lineage>
</organism>
<dbReference type="EMBL" id="CP002113">
    <property type="protein sequence ID" value="AEK22260.1"/>
    <property type="molecule type" value="Genomic_DNA"/>
</dbReference>
<protein>
    <submittedName>
        <fullName evidence="2">Uncharacterized protein</fullName>
    </submittedName>
</protein>
<dbReference type="Proteomes" id="UP000008895">
    <property type="component" value="Chromosome"/>
</dbReference>
<sequence>MLSEINHQLEKHRIIIHQGVKVDASASITQSSFHSKKPKTFEIAQDRKEDELSE</sequence>
<dbReference type="KEGG" id="ccm:Ccan_01380"/>
<evidence type="ECO:0000256" key="1">
    <source>
        <dbReference type="SAM" id="MobiDB-lite"/>
    </source>
</evidence>
<evidence type="ECO:0000313" key="2">
    <source>
        <dbReference type="EMBL" id="AEK22260.1"/>
    </source>
</evidence>
<feature type="region of interest" description="Disordered" evidence="1">
    <location>
        <begin position="28"/>
        <end position="54"/>
    </location>
</feature>
<dbReference type="eggNOG" id="COG3039">
    <property type="taxonomic scope" value="Bacteria"/>
</dbReference>
<keyword evidence="3" id="KW-1185">Reference proteome</keyword>
<accession>F9YQ92</accession>
<dbReference type="HOGENOM" id="CLU_3041551_0_0_10"/>
<reference evidence="2 3" key="1">
    <citation type="journal article" date="2011" name="J. Bacteriol.">
        <title>Complete genome sequence of the dog commensal and human pathogen Capnocytophaga canimorsus strain 5.</title>
        <authorList>
            <person name="Manfredi P."/>
            <person name="Pagni M."/>
            <person name="Cornelis G.R."/>
        </authorList>
    </citation>
    <scope>NUCLEOTIDE SEQUENCE [LARGE SCALE GENOMIC DNA]</scope>
    <source>
        <strain evidence="3">5</strain>
    </source>
</reference>